<evidence type="ECO:0000256" key="20">
    <source>
        <dbReference type="SAM" id="MobiDB-lite"/>
    </source>
</evidence>
<dbReference type="GO" id="GO:0006397">
    <property type="term" value="P:mRNA processing"/>
    <property type="evidence" value="ECO:0007669"/>
    <property type="project" value="UniProtKB-KW"/>
</dbReference>
<dbReference type="Gene3D" id="4.10.365.10">
    <property type="entry name" value="p27"/>
    <property type="match status" value="1"/>
</dbReference>
<keyword evidence="12" id="KW-0007">Acetylation</keyword>
<dbReference type="SUPFAM" id="SSF54928">
    <property type="entry name" value="RNA-binding domain, RBD"/>
    <property type="match status" value="1"/>
</dbReference>
<keyword evidence="13" id="KW-0649">Protein kinase inhibitor</keyword>
<evidence type="ECO:0000256" key="16">
    <source>
        <dbReference type="ARBA" id="ARBA00056175"/>
    </source>
</evidence>
<dbReference type="Pfam" id="PF02234">
    <property type="entry name" value="CDI"/>
    <property type="match status" value="1"/>
</dbReference>
<comment type="similarity">
    <text evidence="3">Belongs to the CDI family.</text>
</comment>
<evidence type="ECO:0000256" key="2">
    <source>
        <dbReference type="ARBA" id="ARBA00004496"/>
    </source>
</evidence>
<evidence type="ECO:0000256" key="4">
    <source>
        <dbReference type="ARBA" id="ARBA00010269"/>
    </source>
</evidence>
<protein>
    <recommendedName>
        <fullName evidence="17">Serine/arginine-rich splicing factor 3</fullName>
    </recommendedName>
    <alternativeName>
        <fullName evidence="18">Splicing factor, arginine/serine-rich 3</fullName>
    </alternativeName>
</protein>
<accession>A0A8J7NI29</accession>
<evidence type="ECO:0000256" key="13">
    <source>
        <dbReference type="ARBA" id="ARBA00023013"/>
    </source>
</evidence>
<keyword evidence="8" id="KW-0507">mRNA processing</keyword>
<dbReference type="Proteomes" id="UP000736164">
    <property type="component" value="Unassembled WGS sequence"/>
</dbReference>
<dbReference type="InterPro" id="IPR050907">
    <property type="entry name" value="SRSF"/>
</dbReference>
<evidence type="ECO:0000256" key="18">
    <source>
        <dbReference type="ARBA" id="ARBA00079563"/>
    </source>
</evidence>
<dbReference type="GO" id="GO:0051028">
    <property type="term" value="P:mRNA transport"/>
    <property type="evidence" value="ECO:0007669"/>
    <property type="project" value="UniProtKB-KW"/>
</dbReference>
<comment type="function">
    <text evidence="16">Splicing factor, which binds the consensus motif 5'-C[ACU][AU]C[ACU][AC]C-3' within pre-mRNA and promotes specific exons inclusion during alternative splicing. Interaction with YTHDC1, a RNA-binding protein that recognizes and binds N6-methyladenosine (m6A)-containing RNAs, promotes recruitment of SRSF3 to its mRNA-binding elements adjacent to m6A sites within exons. Also functions as an adapter involved in mRNA nuclear export. Binds mRNA which is thought to be transferred to the NXF1-NXT1 heterodimer for export (TAP/NXF1 pathway); enhances NXF1-NXT1 RNA-binding activity. Involved in nuclear export of m6A-containing mRNAs via interaction with YTHDC1: interaction with YTHDC1 facilitates m6A-containing mRNA-binding to both SRSF3 and NXF1, promoting mRNA nuclear export.</text>
</comment>
<keyword evidence="10" id="KW-0509">mRNA transport</keyword>
<evidence type="ECO:0000256" key="9">
    <source>
        <dbReference type="ARBA" id="ARBA00022737"/>
    </source>
</evidence>
<feature type="compositionally biased region" description="Basic and acidic residues" evidence="20">
    <location>
        <begin position="261"/>
        <end position="278"/>
    </location>
</feature>
<dbReference type="EMBL" id="JAAWVO010005217">
    <property type="protein sequence ID" value="MBN3312418.1"/>
    <property type="molecule type" value="Genomic_DNA"/>
</dbReference>
<evidence type="ECO:0000256" key="5">
    <source>
        <dbReference type="ARBA" id="ARBA00022448"/>
    </source>
</evidence>
<dbReference type="PANTHER" id="PTHR23147">
    <property type="entry name" value="SERINE/ARGININE RICH SPLICING FACTOR"/>
    <property type="match status" value="1"/>
</dbReference>
<dbReference type="InterPro" id="IPR000504">
    <property type="entry name" value="RRM_dom"/>
</dbReference>
<dbReference type="InterPro" id="IPR003175">
    <property type="entry name" value="CDI_dom"/>
</dbReference>
<keyword evidence="7" id="KW-0597">Phosphoprotein</keyword>
<feature type="non-terminal residue" evidence="22">
    <location>
        <position position="395"/>
    </location>
</feature>
<dbReference type="PROSITE" id="PS50102">
    <property type="entry name" value="RRM"/>
    <property type="match status" value="1"/>
</dbReference>
<sequence length="395" mass="44235">DPTMHRDCPLDCKVYVGNLGNNGNKTELERAFGYYGPLRSVWVARNPPGFAFVEFEDPRDAADAVRELDGRTLCGCRVRVELSNGEKRTRNRGPPPSWSRRPRDDYRRRSPPPRRRSIDRSVGRGSNKKNPGEEGWLGLLCTGSLTGCPAGDPNRAVCPRQCGTVDMEKRALNPLGNAGAAAVCRSLFGPVDREELLAESRALLRRDLEAHSRRWGFDFLNERPLAGGDFEWEGVPGAKVPALYRTCMVGQQRGAPQGEQSGKENVPRTPERTAKPRCPESTPEKSPAQTLKRKQTNITGGRTGGAGAQRGRKVGSREGAEVRALTSLRQFWLCLDFARKPIKSNFRDRLPPFWEEITGRHTRNSNKLVIPRSQRERYRPSPILDMCRLLNRNGL</sequence>
<proteinExistence type="inferred from homology"/>
<keyword evidence="14" id="KW-0508">mRNA splicing</keyword>
<dbReference type="GO" id="GO:0005737">
    <property type="term" value="C:cytoplasm"/>
    <property type="evidence" value="ECO:0007669"/>
    <property type="project" value="UniProtKB-SubCell"/>
</dbReference>
<evidence type="ECO:0000256" key="19">
    <source>
        <dbReference type="PROSITE-ProRule" id="PRU00176"/>
    </source>
</evidence>
<evidence type="ECO:0000256" key="12">
    <source>
        <dbReference type="ARBA" id="ARBA00022990"/>
    </source>
</evidence>
<dbReference type="SMART" id="SM00360">
    <property type="entry name" value="RRM"/>
    <property type="match status" value="1"/>
</dbReference>
<evidence type="ECO:0000256" key="10">
    <source>
        <dbReference type="ARBA" id="ARBA00022816"/>
    </source>
</evidence>
<feature type="non-terminal residue" evidence="22">
    <location>
        <position position="1"/>
    </location>
</feature>
<keyword evidence="6" id="KW-0963">Cytoplasm</keyword>
<dbReference type="CDD" id="cd12645">
    <property type="entry name" value="RRM_SRSF3"/>
    <property type="match status" value="1"/>
</dbReference>
<keyword evidence="15" id="KW-0539">Nucleus</keyword>
<comment type="subcellular location">
    <subcellularLocation>
        <location evidence="2">Cytoplasm</location>
    </subcellularLocation>
    <subcellularLocation>
        <location evidence="1">Nucleus speckle</location>
    </subcellularLocation>
</comment>
<dbReference type="FunFam" id="3.30.70.330:FF:000352">
    <property type="entry name" value="Putative serine/arginine-rich splicing factor 3"/>
    <property type="match status" value="1"/>
</dbReference>
<dbReference type="GO" id="GO:0004861">
    <property type="term" value="F:cyclin-dependent protein serine/threonine kinase inhibitor activity"/>
    <property type="evidence" value="ECO:0007669"/>
    <property type="project" value="InterPro"/>
</dbReference>
<dbReference type="GO" id="GO:0008380">
    <property type="term" value="P:RNA splicing"/>
    <property type="evidence" value="ECO:0007669"/>
    <property type="project" value="UniProtKB-KW"/>
</dbReference>
<dbReference type="Pfam" id="PF00076">
    <property type="entry name" value="RRM_1"/>
    <property type="match status" value="1"/>
</dbReference>
<feature type="domain" description="RRM" evidence="21">
    <location>
        <begin position="12"/>
        <end position="85"/>
    </location>
</feature>
<dbReference type="GO" id="GO:0003723">
    <property type="term" value="F:RNA binding"/>
    <property type="evidence" value="ECO:0007669"/>
    <property type="project" value="UniProtKB-UniRule"/>
</dbReference>
<comment type="similarity">
    <text evidence="4">Belongs to the splicing factor SR family.</text>
</comment>
<dbReference type="InterPro" id="IPR044898">
    <property type="entry name" value="CDI_dom_sf"/>
</dbReference>
<evidence type="ECO:0000256" key="8">
    <source>
        <dbReference type="ARBA" id="ARBA00022664"/>
    </source>
</evidence>
<keyword evidence="9" id="KW-0677">Repeat</keyword>
<dbReference type="GO" id="GO:0051726">
    <property type="term" value="P:regulation of cell cycle"/>
    <property type="evidence" value="ECO:0007669"/>
    <property type="project" value="InterPro"/>
</dbReference>
<evidence type="ECO:0000256" key="1">
    <source>
        <dbReference type="ARBA" id="ARBA00004324"/>
    </source>
</evidence>
<gene>
    <name evidence="22" type="primary">Srsf3</name>
    <name evidence="22" type="ORF">GTO95_0003761</name>
</gene>
<reference evidence="22" key="1">
    <citation type="journal article" date="2021" name="Cell">
        <title>Tracing the genetic footprints of vertebrate landing in non-teleost ray-finned fishes.</title>
        <authorList>
            <person name="Bi X."/>
            <person name="Wang K."/>
            <person name="Yang L."/>
            <person name="Pan H."/>
            <person name="Jiang H."/>
            <person name="Wei Q."/>
            <person name="Fang M."/>
            <person name="Yu H."/>
            <person name="Zhu C."/>
            <person name="Cai Y."/>
            <person name="He Y."/>
            <person name="Gan X."/>
            <person name="Zeng H."/>
            <person name="Yu D."/>
            <person name="Zhu Y."/>
            <person name="Jiang H."/>
            <person name="Qiu Q."/>
            <person name="Yang H."/>
            <person name="Zhang Y.E."/>
            <person name="Wang W."/>
            <person name="Zhu M."/>
            <person name="He S."/>
            <person name="Zhang G."/>
        </authorList>
    </citation>
    <scope>NUCLEOTIDE SEQUENCE</scope>
    <source>
        <strain evidence="22">Allg_001</strain>
    </source>
</reference>
<evidence type="ECO:0000256" key="3">
    <source>
        <dbReference type="ARBA" id="ARBA00006726"/>
    </source>
</evidence>
<organism evidence="22 23">
    <name type="scientific">Atractosteus spatula</name>
    <name type="common">Alligator gar</name>
    <name type="synonym">Lepisosteus spatula</name>
    <dbReference type="NCBI Taxonomy" id="7917"/>
    <lineage>
        <taxon>Eukaryota</taxon>
        <taxon>Metazoa</taxon>
        <taxon>Chordata</taxon>
        <taxon>Craniata</taxon>
        <taxon>Vertebrata</taxon>
        <taxon>Euteleostomi</taxon>
        <taxon>Actinopterygii</taxon>
        <taxon>Neopterygii</taxon>
        <taxon>Holostei</taxon>
        <taxon>Semionotiformes</taxon>
        <taxon>Lepisosteidae</taxon>
        <taxon>Atractosteus</taxon>
    </lineage>
</organism>
<dbReference type="GO" id="GO:0016607">
    <property type="term" value="C:nuclear speck"/>
    <property type="evidence" value="ECO:0007669"/>
    <property type="project" value="UniProtKB-SubCell"/>
</dbReference>
<comment type="caution">
    <text evidence="22">The sequence shown here is derived from an EMBL/GenBank/DDBJ whole genome shotgun (WGS) entry which is preliminary data.</text>
</comment>
<feature type="region of interest" description="Disordered" evidence="20">
    <location>
        <begin position="251"/>
        <end position="318"/>
    </location>
</feature>
<dbReference type="InterPro" id="IPR035979">
    <property type="entry name" value="RBD_domain_sf"/>
</dbReference>
<feature type="region of interest" description="Disordered" evidence="20">
    <location>
        <begin position="85"/>
        <end position="133"/>
    </location>
</feature>
<dbReference type="AlphaFoldDB" id="A0A8J7NI29"/>
<keyword evidence="5" id="KW-0813">Transport</keyword>
<evidence type="ECO:0000256" key="6">
    <source>
        <dbReference type="ARBA" id="ARBA00022490"/>
    </source>
</evidence>
<dbReference type="Gene3D" id="3.30.70.330">
    <property type="match status" value="1"/>
</dbReference>
<evidence type="ECO:0000256" key="14">
    <source>
        <dbReference type="ARBA" id="ARBA00023187"/>
    </source>
</evidence>
<evidence type="ECO:0000256" key="15">
    <source>
        <dbReference type="ARBA" id="ARBA00023242"/>
    </source>
</evidence>
<evidence type="ECO:0000259" key="21">
    <source>
        <dbReference type="PROSITE" id="PS50102"/>
    </source>
</evidence>
<dbReference type="InterPro" id="IPR012677">
    <property type="entry name" value="Nucleotide-bd_a/b_plait_sf"/>
</dbReference>
<evidence type="ECO:0000313" key="22">
    <source>
        <dbReference type="EMBL" id="MBN3312418.1"/>
    </source>
</evidence>
<evidence type="ECO:0000313" key="23">
    <source>
        <dbReference type="Proteomes" id="UP000736164"/>
    </source>
</evidence>
<evidence type="ECO:0000256" key="11">
    <source>
        <dbReference type="ARBA" id="ARBA00022884"/>
    </source>
</evidence>
<keyword evidence="23" id="KW-1185">Reference proteome</keyword>
<evidence type="ECO:0000256" key="17">
    <source>
        <dbReference type="ARBA" id="ARBA00067893"/>
    </source>
</evidence>
<evidence type="ECO:0000256" key="7">
    <source>
        <dbReference type="ARBA" id="ARBA00022553"/>
    </source>
</evidence>
<keyword evidence="11 19" id="KW-0694">RNA-binding</keyword>
<name>A0A8J7NI29_ATRSP</name>